<dbReference type="EMBL" id="ARZY01000049">
    <property type="protein sequence ID" value="EWH08360.1"/>
    <property type="molecule type" value="Genomic_DNA"/>
</dbReference>
<gene>
    <name evidence="6" type="primary">lptE</name>
    <name evidence="7" type="ORF">DS2_17777</name>
</gene>
<comment type="subunit">
    <text evidence="6">Component of the lipopolysaccharide transport and assembly complex. Interacts with LptD.</text>
</comment>
<dbReference type="PROSITE" id="PS51257">
    <property type="entry name" value="PROKAR_LIPOPROTEIN"/>
    <property type="match status" value="1"/>
</dbReference>
<dbReference type="Gene3D" id="3.30.160.150">
    <property type="entry name" value="Lipoprotein like domain"/>
    <property type="match status" value="1"/>
</dbReference>
<reference evidence="7 8" key="1">
    <citation type="journal article" date="2014" name="Genome Announc.">
        <title>Draft Genome Sequence of the Agar-Degrading Bacterium Catenovulum sp. Strain DS-2, Isolated from Intestines of Haliotis diversicolor.</title>
        <authorList>
            <person name="Shan D."/>
            <person name="Li X."/>
            <person name="Gu Z."/>
            <person name="Wei G."/>
            <person name="Gao Z."/>
            <person name="Shao Z."/>
        </authorList>
    </citation>
    <scope>NUCLEOTIDE SEQUENCE [LARGE SCALE GENOMIC DNA]</scope>
    <source>
        <strain evidence="7 8">DS-2</strain>
    </source>
</reference>
<dbReference type="GO" id="GO:1990351">
    <property type="term" value="C:transporter complex"/>
    <property type="evidence" value="ECO:0007669"/>
    <property type="project" value="TreeGrafter"/>
</dbReference>
<dbReference type="GO" id="GO:0001530">
    <property type="term" value="F:lipopolysaccharide binding"/>
    <property type="evidence" value="ECO:0007669"/>
    <property type="project" value="TreeGrafter"/>
</dbReference>
<evidence type="ECO:0000256" key="2">
    <source>
        <dbReference type="ARBA" id="ARBA00023136"/>
    </source>
</evidence>
<dbReference type="GO" id="GO:0015920">
    <property type="term" value="P:lipopolysaccharide transport"/>
    <property type="evidence" value="ECO:0007669"/>
    <property type="project" value="TreeGrafter"/>
</dbReference>
<dbReference type="PATRIC" id="fig|1328313.3.peg.3636"/>
<dbReference type="PANTHER" id="PTHR38098">
    <property type="entry name" value="LPS-ASSEMBLY LIPOPROTEIN LPTE"/>
    <property type="match status" value="1"/>
</dbReference>
<dbReference type="Pfam" id="PF04390">
    <property type="entry name" value="LptE"/>
    <property type="match status" value="1"/>
</dbReference>
<protein>
    <recommendedName>
        <fullName evidence="6">LPS-assembly lipoprotein LptE</fullName>
    </recommendedName>
</protein>
<evidence type="ECO:0000256" key="4">
    <source>
        <dbReference type="ARBA" id="ARBA00023237"/>
    </source>
</evidence>
<dbReference type="Proteomes" id="UP000019276">
    <property type="component" value="Unassembled WGS sequence"/>
</dbReference>
<dbReference type="GO" id="GO:0009279">
    <property type="term" value="C:cell outer membrane"/>
    <property type="evidence" value="ECO:0007669"/>
    <property type="project" value="UniProtKB-SubCell"/>
</dbReference>
<dbReference type="RefSeq" id="WP_035016333.1">
    <property type="nucleotide sequence ID" value="NZ_ARZY01000049.1"/>
</dbReference>
<dbReference type="AlphaFoldDB" id="W7QSK3"/>
<sequence>MKVSLKHIIRQASIMLALLFITSCGFQLRGSYALPASLQNICLEQGEYKLLGDELERRLVRSRVNLVDANCASLKLIDAKLDRDVLSLFPNAQVAEYELIYSVTYSLQMPEQQMRLFNVQTVRDYQDDPDAVLAKSKEMKLLLAELRRYAAEQILLQLASMENR</sequence>
<dbReference type="InterPro" id="IPR007485">
    <property type="entry name" value="LPS_assembly_LptE"/>
</dbReference>
<evidence type="ECO:0000256" key="3">
    <source>
        <dbReference type="ARBA" id="ARBA00023139"/>
    </source>
</evidence>
<dbReference type="PANTHER" id="PTHR38098:SF1">
    <property type="entry name" value="LPS-ASSEMBLY LIPOPROTEIN LPTE"/>
    <property type="match status" value="1"/>
</dbReference>
<name>W7QSK3_9ALTE</name>
<organism evidence="7 8">
    <name type="scientific">Catenovulum agarivorans DS-2</name>
    <dbReference type="NCBI Taxonomy" id="1328313"/>
    <lineage>
        <taxon>Bacteria</taxon>
        <taxon>Pseudomonadati</taxon>
        <taxon>Pseudomonadota</taxon>
        <taxon>Gammaproteobacteria</taxon>
        <taxon>Alteromonadales</taxon>
        <taxon>Alteromonadaceae</taxon>
        <taxon>Catenovulum</taxon>
    </lineage>
</organism>
<evidence type="ECO:0000313" key="8">
    <source>
        <dbReference type="Proteomes" id="UP000019276"/>
    </source>
</evidence>
<dbReference type="HAMAP" id="MF_01186">
    <property type="entry name" value="LPS_assembly_LptE"/>
    <property type="match status" value="1"/>
</dbReference>
<evidence type="ECO:0000256" key="6">
    <source>
        <dbReference type="HAMAP-Rule" id="MF_01186"/>
    </source>
</evidence>
<comment type="similarity">
    <text evidence="6">Belongs to the LptE lipoprotein family.</text>
</comment>
<comment type="function">
    <text evidence="6">Together with LptD, is involved in the assembly of lipopolysaccharide (LPS) at the surface of the outer membrane. Required for the proper assembly of LptD. Binds LPS and may serve as the LPS recognition site at the outer membrane.</text>
</comment>
<evidence type="ECO:0000313" key="7">
    <source>
        <dbReference type="EMBL" id="EWH08360.1"/>
    </source>
</evidence>
<dbReference type="STRING" id="1328313.DS2_17777"/>
<keyword evidence="8" id="KW-1185">Reference proteome</keyword>
<evidence type="ECO:0000256" key="5">
    <source>
        <dbReference type="ARBA" id="ARBA00023288"/>
    </source>
</evidence>
<accession>W7QSK3</accession>
<keyword evidence="3 6" id="KW-0564">Palmitate</keyword>
<dbReference type="OrthoDB" id="5801564at2"/>
<keyword evidence="1 6" id="KW-0732">Signal</keyword>
<comment type="subcellular location">
    <subcellularLocation>
        <location evidence="6">Cell outer membrane</location>
        <topology evidence="6">Lipid-anchor</topology>
    </subcellularLocation>
</comment>
<dbReference type="eggNOG" id="COG2980">
    <property type="taxonomic scope" value="Bacteria"/>
</dbReference>
<dbReference type="GO" id="GO:0043165">
    <property type="term" value="P:Gram-negative-bacterium-type cell outer membrane assembly"/>
    <property type="evidence" value="ECO:0007669"/>
    <property type="project" value="UniProtKB-UniRule"/>
</dbReference>
<keyword evidence="4 6" id="KW-0998">Cell outer membrane</keyword>
<keyword evidence="2 6" id="KW-0472">Membrane</keyword>
<evidence type="ECO:0000256" key="1">
    <source>
        <dbReference type="ARBA" id="ARBA00022729"/>
    </source>
</evidence>
<proteinExistence type="inferred from homology"/>
<keyword evidence="5 6" id="KW-0449">Lipoprotein</keyword>
<comment type="caution">
    <text evidence="7">The sequence shown here is derived from an EMBL/GenBank/DDBJ whole genome shotgun (WGS) entry which is preliminary data.</text>
</comment>